<proteinExistence type="predicted"/>
<dbReference type="EMBL" id="MH809531">
    <property type="protein sequence ID" value="AYH92351.1"/>
    <property type="molecule type" value="Genomic_DNA"/>
</dbReference>
<accession>A0A3Q8HZZ7</accession>
<protein>
    <submittedName>
        <fullName evidence="1">Uncharacterized protein</fullName>
    </submittedName>
</protein>
<evidence type="ECO:0000313" key="2">
    <source>
        <dbReference type="Proteomes" id="UP000276738"/>
    </source>
</evidence>
<keyword evidence="2" id="KW-1185">Reference proteome</keyword>
<dbReference type="RefSeq" id="YP_009814502.1">
    <property type="nucleotide sequence ID" value="NC_048085.1"/>
</dbReference>
<dbReference type="KEGG" id="vg:55005640"/>
<dbReference type="GeneID" id="55005640"/>
<organism evidence="1 2">
    <name type="scientific">Lactobacillus phage Bromius</name>
    <dbReference type="NCBI Taxonomy" id="2315485"/>
    <lineage>
        <taxon>Viruses</taxon>
        <taxon>Duplodnaviria</taxon>
        <taxon>Heunggongvirae</taxon>
        <taxon>Uroviricota</taxon>
        <taxon>Caudoviricetes</taxon>
        <taxon>Herelleviridae</taxon>
        <taxon>Harbinvirus</taxon>
        <taxon>Harbinvirus bromius</taxon>
    </lineage>
</organism>
<sequence length="85" mass="9634">MKLSEFATNVLKDEIINNDLEVYVPMVDSYKTLENDLLIENPQLLADSLGITGELNKLSAPFDIIDLVQDEIYNYDCDKQLPGLK</sequence>
<name>A0A3Q8HZZ7_9CAUD</name>
<dbReference type="Proteomes" id="UP000276738">
    <property type="component" value="Segment"/>
</dbReference>
<reference evidence="1 2" key="1">
    <citation type="submission" date="2018-08" db="EMBL/GenBank/DDBJ databases">
        <title>Lactobacillus phages that infect wine-derived L. plantarum strains.</title>
        <authorList>
            <person name="Kyrkou I."/>
            <person name="Byth Carstens A."/>
            <person name="Ellegaard-Jensen L."/>
            <person name="Kot W."/>
            <person name="Hestbjerg Hansen L."/>
        </authorList>
    </citation>
    <scope>NUCLEOTIDE SEQUENCE [LARGE SCALE GENOMIC DNA]</scope>
</reference>
<evidence type="ECO:0000313" key="1">
    <source>
        <dbReference type="EMBL" id="AYH92351.1"/>
    </source>
</evidence>